<keyword evidence="2" id="KW-0732">Signal</keyword>
<dbReference type="GeneID" id="89684569"/>
<proteinExistence type="predicted"/>
<organism evidence="3 4">
    <name type="scientific">Chromobacterium paludis</name>
    <dbReference type="NCBI Taxonomy" id="2605945"/>
    <lineage>
        <taxon>Bacteria</taxon>
        <taxon>Pseudomonadati</taxon>
        <taxon>Pseudomonadota</taxon>
        <taxon>Betaproteobacteria</taxon>
        <taxon>Neisseriales</taxon>
        <taxon>Chromobacteriaceae</taxon>
        <taxon>Chromobacterium</taxon>
    </lineage>
</organism>
<evidence type="ECO:0008006" key="5">
    <source>
        <dbReference type="Google" id="ProtNLM"/>
    </source>
</evidence>
<gene>
    <name evidence="3" type="ORF">FYK34_13295</name>
</gene>
<feature type="chain" id="PRO_5022690513" description="Phage coat protein" evidence="2">
    <location>
        <begin position="25"/>
        <end position="82"/>
    </location>
</feature>
<keyword evidence="1" id="KW-0472">Membrane</keyword>
<keyword evidence="4" id="KW-1185">Reference proteome</keyword>
<evidence type="ECO:0000313" key="3">
    <source>
        <dbReference type="EMBL" id="QEL56467.1"/>
    </source>
</evidence>
<dbReference type="EMBL" id="CP043473">
    <property type="protein sequence ID" value="QEL56467.1"/>
    <property type="molecule type" value="Genomic_DNA"/>
</dbReference>
<evidence type="ECO:0000313" key="4">
    <source>
        <dbReference type="Proteomes" id="UP000322079"/>
    </source>
</evidence>
<keyword evidence="1" id="KW-0812">Transmembrane</keyword>
<accession>A0A5C1DK72</accession>
<dbReference type="RefSeq" id="WP_043578785.1">
    <property type="nucleotide sequence ID" value="NZ_CP043473.1"/>
</dbReference>
<feature type="signal peptide" evidence="2">
    <location>
        <begin position="1"/>
        <end position="24"/>
    </location>
</feature>
<dbReference type="KEGG" id="chrm:FYK34_13295"/>
<evidence type="ECO:0000256" key="1">
    <source>
        <dbReference type="SAM" id="Phobius"/>
    </source>
</evidence>
<protein>
    <recommendedName>
        <fullName evidence="5">Phage coat protein</fullName>
    </recommendedName>
</protein>
<dbReference type="AlphaFoldDB" id="A0A5C1DK72"/>
<name>A0A5C1DK72_9NEIS</name>
<sequence>MHTNAHIKKLALVAILAVPALAFAADPAPATSGVDTAALIDSFVAAFPVAKVAQAVASICISMIGLVAIGFAFDAVRKRMKG</sequence>
<dbReference type="Proteomes" id="UP000322079">
    <property type="component" value="Chromosome"/>
</dbReference>
<keyword evidence="1" id="KW-1133">Transmembrane helix</keyword>
<evidence type="ECO:0000256" key="2">
    <source>
        <dbReference type="SAM" id="SignalP"/>
    </source>
</evidence>
<feature type="transmembrane region" description="Helical" evidence="1">
    <location>
        <begin position="52"/>
        <end position="73"/>
    </location>
</feature>
<reference evidence="3 4" key="1">
    <citation type="submission" date="2019-08" db="EMBL/GenBank/DDBJ databases">
        <title>Chromobacterium paludis, a novel bacterium isolated from a Maryland marsh pond.</title>
        <authorList>
            <person name="Blackburn M.B."/>
            <person name="Gundersen-Rindal D.E."/>
        </authorList>
    </citation>
    <scope>NUCLEOTIDE SEQUENCE [LARGE SCALE GENOMIC DNA]</scope>
    <source>
        <strain evidence="4">IIBBL 257-1</strain>
    </source>
</reference>